<sequence>MRSYIYTYKARSLIHSKPRNTEKNMKMKTHTMHTTFSLFSNLRFDFSLRCLG</sequence>
<accession>A0A9P5CEE0</accession>
<dbReference type="Proteomes" id="UP000801864">
    <property type="component" value="Unassembled WGS sequence"/>
</dbReference>
<gene>
    <name evidence="1" type="ORF">CFAM422_005568</name>
</gene>
<name>A0A9P5CEE0_9HYPO</name>
<reference evidence="1 2" key="1">
    <citation type="submission" date="2018-06" db="EMBL/GenBank/DDBJ databases">
        <title>Genome analysis of cellulolytic fungus Trichoderma lentiforme CFAM-422.</title>
        <authorList>
            <person name="Steindorff A.S."/>
            <person name="Formighieri E.F."/>
            <person name="Midorikawa G.E.O."/>
            <person name="Tamietti M.S."/>
            <person name="Ramos E.Z."/>
            <person name="Silva A.S."/>
            <person name="Bon E.P.S."/>
            <person name="Mendes T.D."/>
            <person name="Damaso M.C.T."/>
            <person name="Favaro L.C.L."/>
        </authorList>
    </citation>
    <scope>NUCLEOTIDE SEQUENCE [LARGE SCALE GENOMIC DNA]</scope>
    <source>
        <strain evidence="1 2">CFAM-422</strain>
    </source>
</reference>
<keyword evidence="2" id="KW-1185">Reference proteome</keyword>
<organism evidence="1 2">
    <name type="scientific">Trichoderma lentiforme</name>
    <dbReference type="NCBI Taxonomy" id="1567552"/>
    <lineage>
        <taxon>Eukaryota</taxon>
        <taxon>Fungi</taxon>
        <taxon>Dikarya</taxon>
        <taxon>Ascomycota</taxon>
        <taxon>Pezizomycotina</taxon>
        <taxon>Sordariomycetes</taxon>
        <taxon>Hypocreomycetidae</taxon>
        <taxon>Hypocreales</taxon>
        <taxon>Hypocreaceae</taxon>
        <taxon>Trichoderma</taxon>
    </lineage>
</organism>
<proteinExistence type="predicted"/>
<protein>
    <submittedName>
        <fullName evidence="1">Uncharacterized protein</fullName>
    </submittedName>
</protein>
<evidence type="ECO:0000313" key="2">
    <source>
        <dbReference type="Proteomes" id="UP000801864"/>
    </source>
</evidence>
<dbReference type="EMBL" id="QLNT01000008">
    <property type="protein sequence ID" value="KAF3072419.1"/>
    <property type="molecule type" value="Genomic_DNA"/>
</dbReference>
<comment type="caution">
    <text evidence="1">The sequence shown here is derived from an EMBL/GenBank/DDBJ whole genome shotgun (WGS) entry which is preliminary data.</text>
</comment>
<dbReference type="AlphaFoldDB" id="A0A9P5CEE0"/>
<evidence type="ECO:0000313" key="1">
    <source>
        <dbReference type="EMBL" id="KAF3072419.1"/>
    </source>
</evidence>